<evidence type="ECO:0000313" key="2">
    <source>
        <dbReference type="EMBL" id="KAF2126708.1"/>
    </source>
</evidence>
<reference evidence="2" key="1">
    <citation type="journal article" date="2020" name="Stud. Mycol.">
        <title>101 Dothideomycetes genomes: a test case for predicting lifestyles and emergence of pathogens.</title>
        <authorList>
            <person name="Haridas S."/>
            <person name="Albert R."/>
            <person name="Binder M."/>
            <person name="Bloem J."/>
            <person name="Labutti K."/>
            <person name="Salamov A."/>
            <person name="Andreopoulos B."/>
            <person name="Baker S."/>
            <person name="Barry K."/>
            <person name="Bills G."/>
            <person name="Bluhm B."/>
            <person name="Cannon C."/>
            <person name="Castanera R."/>
            <person name="Culley D."/>
            <person name="Daum C."/>
            <person name="Ezra D."/>
            <person name="Gonzalez J."/>
            <person name="Henrissat B."/>
            <person name="Kuo A."/>
            <person name="Liang C."/>
            <person name="Lipzen A."/>
            <person name="Lutzoni F."/>
            <person name="Magnuson J."/>
            <person name="Mondo S."/>
            <person name="Nolan M."/>
            <person name="Ohm R."/>
            <person name="Pangilinan J."/>
            <person name="Park H.-J."/>
            <person name="Ramirez L."/>
            <person name="Alfaro M."/>
            <person name="Sun H."/>
            <person name="Tritt A."/>
            <person name="Yoshinaga Y."/>
            <person name="Zwiers L.-H."/>
            <person name="Turgeon B."/>
            <person name="Goodwin S."/>
            <person name="Spatafora J."/>
            <person name="Crous P."/>
            <person name="Grigoriev I."/>
        </authorList>
    </citation>
    <scope>NUCLEOTIDE SEQUENCE</scope>
    <source>
        <strain evidence="2">CBS 119687</strain>
    </source>
</reference>
<feature type="compositionally biased region" description="Basic residues" evidence="1">
    <location>
        <begin position="132"/>
        <end position="146"/>
    </location>
</feature>
<sequence length="1215" mass="137939">MYTNGGSRPGKSQRNALRAGLYQPQSAKERAYVQHMSGPQTDSYVPDDRLQSRPRSRSPSPVSRFEPRSRNQERERSRRDTSDYYSRRHSRSPLRRQRSRSPMRHDVRRPEPRSRNQERERNRRDTSDYYSRRRSRSPLRRQRSRSPGREPRSPYRSGRQPYTRYEIHVYRSNSPHPLRGVPRYMPTDERDERRLRLDPKRRSQSPPPSIPHRGEADRVSERGRQPMCEADRASRHSHPSRVSPINVQAPPPQQDGRSANQTSKLESMHTTPVAQQKPKSASHFPTPLSQPLEQNSADVMSSYVQHCGTSTNGFAPSQTWDQEPDPNSMDDSANNQLGDDSFDLEPKANAKGDAFETPIDVENYITASNSSMYGKGGYLNIRTSIQHVVKQAFHGCEVGRLLMICLMYIDIHESGTNEINLSFRQDMRHYTPMAWGLITMAMATQLQYTMVDTLITFSIDDGANVDHVLWIPSSTLIGITHNIPGSMQWLKDHLTSKISCIATVVSVGGDHFVAFQLDVGGTCRVYDSLDRYHANSAKMVLQTLVAALRQLDSNTQWGEAKPLKLRYEEWYRQSLGSNDCGIFSAWAVRQILEGRPMQISNPPAIQLTRKFLVQDIICRIERVYKLSKISRPNWTTAYKHVCSQLDRESGDDSDDVLDQPNDSYGGDDALAKLVQIEDDTNDTYDKSDGDDKLRDLPLPEQAHDGLPTLFTESAASLAMIPGVDGENPGELLGPIDRSSYFRNRTWSQGARSIADILRAVLLKNHKFMSMTTLIKESIEEPDAIYRDASYPRALVQNRRYFNPISTPLGTFYELLLSESMTISPRPIALFKYDRSQITDPELLYNEAVSELKLYDLPAKRCQEVFWLVTRSSAYECKILPHTTLWTCYKAAFPTPPLEQIARVELPLKVDRRSDTKEYAQLLAHDYIFLAEHITQQSSQNWPDDRPTGSGVIVSVLASHGPVKIYIISQNLENLTIELNELFELRKVRAATFVFRLAFSQDFVELIGFENVTSFPYWLEFTLEEGRTAWNKFNPDKGLYPTSAVEKHFYALTQLAHNKTKVAVRWHSKPGGDPRSTKMTAEMLNEMRELRPGFPDSRRSKTSGRNTLLLANGSDEKKDDNDLDINSGSGRLVLADAPLEPAPMIGRGDSKSKCLPCRKSKRTTCDGSHRGCANNPTSSRKKDARKVACASCGKTRKKCDGRAPKCLHNPKNVTVV</sequence>
<feature type="compositionally biased region" description="Basic and acidic residues" evidence="1">
    <location>
        <begin position="103"/>
        <end position="131"/>
    </location>
</feature>
<dbReference type="EMBL" id="ML977512">
    <property type="protein sequence ID" value="KAF2126708.1"/>
    <property type="molecule type" value="Genomic_DNA"/>
</dbReference>
<dbReference type="AlphaFoldDB" id="A0A6A6A7E8"/>
<dbReference type="Gene3D" id="3.40.395.10">
    <property type="entry name" value="Adenoviral Proteinase, Chain A"/>
    <property type="match status" value="1"/>
</dbReference>
<feature type="compositionally biased region" description="Polar residues" evidence="1">
    <location>
        <begin position="1"/>
        <end position="15"/>
    </location>
</feature>
<protein>
    <recommendedName>
        <fullName evidence="4">Ubiquitin-like protease family profile domain-containing protein</fullName>
    </recommendedName>
</protein>
<feature type="compositionally biased region" description="Basic residues" evidence="1">
    <location>
        <begin position="87"/>
        <end position="102"/>
    </location>
</feature>
<feature type="region of interest" description="Disordered" evidence="1">
    <location>
        <begin position="1090"/>
        <end position="1122"/>
    </location>
</feature>
<dbReference type="SUPFAM" id="SSF54001">
    <property type="entry name" value="Cysteine proteinases"/>
    <property type="match status" value="1"/>
</dbReference>
<evidence type="ECO:0008006" key="4">
    <source>
        <dbReference type="Google" id="ProtNLM"/>
    </source>
</evidence>
<feature type="compositionally biased region" description="Polar residues" evidence="1">
    <location>
        <begin position="255"/>
        <end position="279"/>
    </location>
</feature>
<proteinExistence type="predicted"/>
<dbReference type="InterPro" id="IPR038765">
    <property type="entry name" value="Papain-like_cys_pep_sf"/>
</dbReference>
<keyword evidence="3" id="KW-1185">Reference proteome</keyword>
<dbReference type="GeneID" id="54412467"/>
<organism evidence="2 3">
    <name type="scientific">Dothidotthia symphoricarpi CBS 119687</name>
    <dbReference type="NCBI Taxonomy" id="1392245"/>
    <lineage>
        <taxon>Eukaryota</taxon>
        <taxon>Fungi</taxon>
        <taxon>Dikarya</taxon>
        <taxon>Ascomycota</taxon>
        <taxon>Pezizomycotina</taxon>
        <taxon>Dothideomycetes</taxon>
        <taxon>Pleosporomycetidae</taxon>
        <taxon>Pleosporales</taxon>
        <taxon>Dothidotthiaceae</taxon>
        <taxon>Dothidotthia</taxon>
    </lineage>
</organism>
<feature type="region of interest" description="Disordered" evidence="1">
    <location>
        <begin position="308"/>
        <end position="340"/>
    </location>
</feature>
<gene>
    <name evidence="2" type="ORF">P153DRAFT_406952</name>
</gene>
<feature type="region of interest" description="Disordered" evidence="1">
    <location>
        <begin position="1"/>
        <end position="292"/>
    </location>
</feature>
<accession>A0A6A6A7E8</accession>
<feature type="compositionally biased region" description="Polar residues" evidence="1">
    <location>
        <begin position="308"/>
        <end position="321"/>
    </location>
</feature>
<evidence type="ECO:0000256" key="1">
    <source>
        <dbReference type="SAM" id="MobiDB-lite"/>
    </source>
</evidence>
<feature type="region of interest" description="Disordered" evidence="1">
    <location>
        <begin position="648"/>
        <end position="667"/>
    </location>
</feature>
<feature type="compositionally biased region" description="Basic and acidic residues" evidence="1">
    <location>
        <begin position="65"/>
        <end position="86"/>
    </location>
</feature>
<dbReference type="Proteomes" id="UP000799771">
    <property type="component" value="Unassembled WGS sequence"/>
</dbReference>
<name>A0A6A6A7E8_9PLEO</name>
<feature type="compositionally biased region" description="Basic and acidic residues" evidence="1">
    <location>
        <begin position="212"/>
        <end position="234"/>
    </location>
</feature>
<dbReference type="RefSeq" id="XP_033521100.1">
    <property type="nucleotide sequence ID" value="XM_033672035.1"/>
</dbReference>
<evidence type="ECO:0000313" key="3">
    <source>
        <dbReference type="Proteomes" id="UP000799771"/>
    </source>
</evidence>
<feature type="compositionally biased region" description="Polar residues" evidence="1">
    <location>
        <begin position="329"/>
        <end position="338"/>
    </location>
</feature>
<feature type="compositionally biased region" description="Basic and acidic residues" evidence="1">
    <location>
        <begin position="186"/>
        <end position="201"/>
    </location>
</feature>